<gene>
    <name evidence="2" type="ORF">DFH01_19345</name>
</gene>
<dbReference type="EMBL" id="QGNA01000004">
    <property type="protein sequence ID" value="PWS36034.1"/>
    <property type="molecule type" value="Genomic_DNA"/>
</dbReference>
<dbReference type="PROSITE" id="PS50925">
    <property type="entry name" value="BLUF"/>
    <property type="match status" value="1"/>
</dbReference>
<dbReference type="OrthoDB" id="196105at2"/>
<dbReference type="Pfam" id="PF04940">
    <property type="entry name" value="BLUF"/>
    <property type="match status" value="1"/>
</dbReference>
<evidence type="ECO:0000313" key="3">
    <source>
        <dbReference type="Proteomes" id="UP000245765"/>
    </source>
</evidence>
<keyword evidence="3" id="KW-1185">Reference proteome</keyword>
<dbReference type="InterPro" id="IPR036046">
    <property type="entry name" value="Acylphosphatase-like_dom_sf"/>
</dbReference>
<dbReference type="InterPro" id="IPR007024">
    <property type="entry name" value="BLUF_domain"/>
</dbReference>
<dbReference type="Proteomes" id="UP000245765">
    <property type="component" value="Unassembled WGS sequence"/>
</dbReference>
<dbReference type="Gene3D" id="3.30.70.100">
    <property type="match status" value="1"/>
</dbReference>
<proteinExistence type="predicted"/>
<organism evidence="2 3">
    <name type="scientific">Falsiroseomonas bella</name>
    <dbReference type="NCBI Taxonomy" id="2184016"/>
    <lineage>
        <taxon>Bacteria</taxon>
        <taxon>Pseudomonadati</taxon>
        <taxon>Pseudomonadota</taxon>
        <taxon>Alphaproteobacteria</taxon>
        <taxon>Acetobacterales</taxon>
        <taxon>Roseomonadaceae</taxon>
        <taxon>Falsiroseomonas</taxon>
    </lineage>
</organism>
<reference evidence="3" key="1">
    <citation type="submission" date="2018-05" db="EMBL/GenBank/DDBJ databases">
        <authorList>
            <person name="Du Z."/>
            <person name="Wang X."/>
        </authorList>
    </citation>
    <scope>NUCLEOTIDE SEQUENCE [LARGE SCALE GENOMIC DNA]</scope>
    <source>
        <strain evidence="3">CQN31</strain>
    </source>
</reference>
<feature type="domain" description="BLUF" evidence="1">
    <location>
        <begin position="5"/>
        <end position="99"/>
    </location>
</feature>
<sequence length="136" mass="14532">MQPALRRVIYVSHTVTDPDEPIGPVLASILTAARRNNPRIGVTGALLYTARRFAQVLEGPPEAVEAIFETIQCDLRHDHVTVLEVSAPTVRAFADWSMAFVADAPVRAETLGEAGGAAELLAMLQAAIRNTEAATA</sequence>
<name>A0A317FAD3_9PROT</name>
<accession>A0A317FAD3</accession>
<dbReference type="SMART" id="SM01034">
    <property type="entry name" value="BLUF"/>
    <property type="match status" value="1"/>
</dbReference>
<dbReference type="GO" id="GO:0071949">
    <property type="term" value="F:FAD binding"/>
    <property type="evidence" value="ECO:0007669"/>
    <property type="project" value="InterPro"/>
</dbReference>
<evidence type="ECO:0000259" key="1">
    <source>
        <dbReference type="PROSITE" id="PS50925"/>
    </source>
</evidence>
<dbReference type="GO" id="GO:0009882">
    <property type="term" value="F:blue light photoreceptor activity"/>
    <property type="evidence" value="ECO:0007669"/>
    <property type="project" value="InterPro"/>
</dbReference>
<comment type="caution">
    <text evidence="2">The sequence shown here is derived from an EMBL/GenBank/DDBJ whole genome shotgun (WGS) entry which is preliminary data.</text>
</comment>
<dbReference type="SUPFAM" id="SSF54975">
    <property type="entry name" value="Acylphosphatase/BLUF domain-like"/>
    <property type="match status" value="1"/>
</dbReference>
<dbReference type="AlphaFoldDB" id="A0A317FAD3"/>
<protein>
    <recommendedName>
        <fullName evidence="1">BLUF domain-containing protein</fullName>
    </recommendedName>
</protein>
<evidence type="ECO:0000313" key="2">
    <source>
        <dbReference type="EMBL" id="PWS36034.1"/>
    </source>
</evidence>